<evidence type="ECO:0000313" key="6">
    <source>
        <dbReference type="Proteomes" id="UP001501207"/>
    </source>
</evidence>
<dbReference type="SUPFAM" id="SSF47413">
    <property type="entry name" value="lambda repressor-like DNA-binding domains"/>
    <property type="match status" value="1"/>
</dbReference>
<dbReference type="Proteomes" id="UP001501207">
    <property type="component" value="Unassembled WGS sequence"/>
</dbReference>
<keyword evidence="6" id="KW-1185">Reference proteome</keyword>
<evidence type="ECO:0000313" key="5">
    <source>
        <dbReference type="EMBL" id="GAA4313913.1"/>
    </source>
</evidence>
<dbReference type="CDD" id="cd19977">
    <property type="entry name" value="PBP1_EndR-like"/>
    <property type="match status" value="1"/>
</dbReference>
<dbReference type="PANTHER" id="PTHR30146:SF109">
    <property type="entry name" value="HTH-TYPE TRANSCRIPTIONAL REGULATOR GALS"/>
    <property type="match status" value="1"/>
</dbReference>
<keyword evidence="3" id="KW-0804">Transcription</keyword>
<dbReference type="PROSITE" id="PS50932">
    <property type="entry name" value="HTH_LACI_2"/>
    <property type="match status" value="1"/>
</dbReference>
<dbReference type="Pfam" id="PF13377">
    <property type="entry name" value="Peripla_BP_3"/>
    <property type="match status" value="1"/>
</dbReference>
<keyword evidence="2" id="KW-0238">DNA-binding</keyword>
<gene>
    <name evidence="5" type="ORF">GCM10023143_24480</name>
</gene>
<dbReference type="SUPFAM" id="SSF53822">
    <property type="entry name" value="Periplasmic binding protein-like I"/>
    <property type="match status" value="1"/>
</dbReference>
<sequence length="364" mass="41708">MIFLRYAKTIHKKMKRVSLKDIAREAGVSTTTVSFVLNGKAREKRISEAVCQRVQELVCALKYKPNQVARGLRTGQTKTIGLMVEDISNNFFATLARIIEDEADRHGYKVLYCSTENNTEKAKELLQMLHHRQIDGYIITPTNGIEEEIRELLQHKRPMVLIDRYFPEIPTNYVMVDNFRGAYMATEYLIKSGYRKIGIVTLASEQVQMQDRLEGFMAAMHQYKLPVRKYDLKKIPFEQQREKTVQEIVRFLRPATRPEAVFFTTNYLGIYGLEAIKQLGIPVPEELAVISYDDHDLFRLHNPSITCMAQPIAEIGRQVVQVLVREMEEQNGNGNGNGNVNVNQLVLPASLVVRSSCALQEWVI</sequence>
<name>A0ABP8FZ05_9BACT</name>
<reference evidence="6" key="1">
    <citation type="journal article" date="2019" name="Int. J. Syst. Evol. Microbiol.">
        <title>The Global Catalogue of Microorganisms (GCM) 10K type strain sequencing project: providing services to taxonomists for standard genome sequencing and annotation.</title>
        <authorList>
            <consortium name="The Broad Institute Genomics Platform"/>
            <consortium name="The Broad Institute Genome Sequencing Center for Infectious Disease"/>
            <person name="Wu L."/>
            <person name="Ma J."/>
        </authorList>
    </citation>
    <scope>NUCLEOTIDE SEQUENCE [LARGE SCALE GENOMIC DNA]</scope>
    <source>
        <strain evidence="6">JCM 17664</strain>
    </source>
</reference>
<evidence type="ECO:0000256" key="2">
    <source>
        <dbReference type="ARBA" id="ARBA00023125"/>
    </source>
</evidence>
<dbReference type="Gene3D" id="1.10.260.40">
    <property type="entry name" value="lambda repressor-like DNA-binding domains"/>
    <property type="match status" value="1"/>
</dbReference>
<dbReference type="PRINTS" id="PR00036">
    <property type="entry name" value="HTHLACI"/>
</dbReference>
<dbReference type="PROSITE" id="PS00356">
    <property type="entry name" value="HTH_LACI_1"/>
    <property type="match status" value="1"/>
</dbReference>
<proteinExistence type="predicted"/>
<accession>A0ABP8FZ05</accession>
<dbReference type="EMBL" id="BAABFN010000005">
    <property type="protein sequence ID" value="GAA4313913.1"/>
    <property type="molecule type" value="Genomic_DNA"/>
</dbReference>
<protein>
    <submittedName>
        <fullName evidence="5">Substrate-binding domain-containing protein</fullName>
    </submittedName>
</protein>
<dbReference type="Gene3D" id="3.40.50.2300">
    <property type="match status" value="2"/>
</dbReference>
<evidence type="ECO:0000256" key="3">
    <source>
        <dbReference type="ARBA" id="ARBA00023163"/>
    </source>
</evidence>
<evidence type="ECO:0000259" key="4">
    <source>
        <dbReference type="PROSITE" id="PS50932"/>
    </source>
</evidence>
<evidence type="ECO:0000256" key="1">
    <source>
        <dbReference type="ARBA" id="ARBA00023015"/>
    </source>
</evidence>
<keyword evidence="1" id="KW-0805">Transcription regulation</keyword>
<dbReference type="InterPro" id="IPR028082">
    <property type="entry name" value="Peripla_BP_I"/>
</dbReference>
<dbReference type="InterPro" id="IPR010982">
    <property type="entry name" value="Lambda_DNA-bd_dom_sf"/>
</dbReference>
<dbReference type="CDD" id="cd01392">
    <property type="entry name" value="HTH_LacI"/>
    <property type="match status" value="1"/>
</dbReference>
<dbReference type="InterPro" id="IPR000843">
    <property type="entry name" value="HTH_LacI"/>
</dbReference>
<feature type="domain" description="HTH lacI-type" evidence="4">
    <location>
        <begin position="17"/>
        <end position="74"/>
    </location>
</feature>
<dbReference type="Pfam" id="PF00356">
    <property type="entry name" value="LacI"/>
    <property type="match status" value="1"/>
</dbReference>
<dbReference type="InterPro" id="IPR046335">
    <property type="entry name" value="LacI/GalR-like_sensor"/>
</dbReference>
<dbReference type="SMART" id="SM00354">
    <property type="entry name" value="HTH_LACI"/>
    <property type="match status" value="1"/>
</dbReference>
<comment type="caution">
    <text evidence="5">The sequence shown here is derived from an EMBL/GenBank/DDBJ whole genome shotgun (WGS) entry which is preliminary data.</text>
</comment>
<dbReference type="PANTHER" id="PTHR30146">
    <property type="entry name" value="LACI-RELATED TRANSCRIPTIONAL REPRESSOR"/>
    <property type="match status" value="1"/>
</dbReference>
<organism evidence="5 6">
    <name type="scientific">Compostibacter hankyongensis</name>
    <dbReference type="NCBI Taxonomy" id="1007089"/>
    <lineage>
        <taxon>Bacteria</taxon>
        <taxon>Pseudomonadati</taxon>
        <taxon>Bacteroidota</taxon>
        <taxon>Chitinophagia</taxon>
        <taxon>Chitinophagales</taxon>
        <taxon>Chitinophagaceae</taxon>
        <taxon>Compostibacter</taxon>
    </lineage>
</organism>